<organism evidence="1 2">
    <name type="scientific">Flavobacterium bernardetii</name>
    <dbReference type="NCBI Taxonomy" id="2813823"/>
    <lineage>
        <taxon>Bacteria</taxon>
        <taxon>Pseudomonadati</taxon>
        <taxon>Bacteroidota</taxon>
        <taxon>Flavobacteriia</taxon>
        <taxon>Flavobacteriales</taxon>
        <taxon>Flavobacteriaceae</taxon>
        <taxon>Flavobacterium</taxon>
    </lineage>
</organism>
<proteinExistence type="predicted"/>
<keyword evidence="2" id="KW-1185">Reference proteome</keyword>
<evidence type="ECO:0000313" key="1">
    <source>
        <dbReference type="EMBL" id="MBC5835801.1"/>
    </source>
</evidence>
<comment type="caution">
    <text evidence="1">The sequence shown here is derived from an EMBL/GenBank/DDBJ whole genome shotgun (WGS) entry which is preliminary data.</text>
</comment>
<dbReference type="EMBL" id="JACRUN010000008">
    <property type="protein sequence ID" value="MBC5835801.1"/>
    <property type="molecule type" value="Genomic_DNA"/>
</dbReference>
<name>A0ABR7J193_9FLAO</name>
<reference evidence="1 2" key="1">
    <citation type="submission" date="2020-08" db="EMBL/GenBank/DDBJ databases">
        <title>Description of novel Flavobacterium F-408 isolate.</title>
        <authorList>
            <person name="Saticioglu I.B."/>
            <person name="Duman M."/>
            <person name="Altun S."/>
        </authorList>
    </citation>
    <scope>NUCLEOTIDE SEQUENCE [LARGE SCALE GENOMIC DNA]</scope>
    <source>
        <strain evidence="1 2">F-408</strain>
    </source>
</reference>
<gene>
    <name evidence="1" type="ORF">H8R27_12970</name>
</gene>
<protein>
    <submittedName>
        <fullName evidence="1">Uncharacterized protein</fullName>
    </submittedName>
</protein>
<evidence type="ECO:0000313" key="2">
    <source>
        <dbReference type="Proteomes" id="UP000605990"/>
    </source>
</evidence>
<dbReference type="Proteomes" id="UP000605990">
    <property type="component" value="Unassembled WGS sequence"/>
</dbReference>
<dbReference type="RefSeq" id="WP_166125548.1">
    <property type="nucleotide sequence ID" value="NZ_JAANOQ010000002.1"/>
</dbReference>
<accession>A0ABR7J193</accession>
<sequence>MSEKPTITVHFPVKPHVYKFLQKKVGEKLIVTKNNFYGNLVLDVLSKRYCVLESVGDDLTFPVDISLRYMTDFGIYIDKNIIRKFNAQIDKQFKEEMRSYVSINANANSLPKAEAVRQFTFHYNITEEDIKMETLLKDIVRNV</sequence>